<dbReference type="PRINTS" id="PR00689">
    <property type="entry name" value="ACOABINDINGP"/>
</dbReference>
<dbReference type="Pfam" id="PF00887">
    <property type="entry name" value="ACBP"/>
    <property type="match status" value="1"/>
</dbReference>
<dbReference type="InterPro" id="IPR014352">
    <property type="entry name" value="FERM/acyl-CoA-bd_prot_sf"/>
</dbReference>
<dbReference type="GO" id="GO:0000062">
    <property type="term" value="F:fatty-acyl-CoA binding"/>
    <property type="evidence" value="ECO:0007669"/>
    <property type="project" value="InterPro"/>
</dbReference>
<comment type="caution">
    <text evidence="4">The sequence shown here is derived from an EMBL/GenBank/DDBJ whole genome shotgun (WGS) entry which is preliminary data.</text>
</comment>
<feature type="domain" description="ACB" evidence="3">
    <location>
        <begin position="4"/>
        <end position="85"/>
    </location>
</feature>
<name>A0A845UW80_9GAMM</name>
<proteinExistence type="predicted"/>
<evidence type="ECO:0000313" key="5">
    <source>
        <dbReference type="Proteomes" id="UP000484885"/>
    </source>
</evidence>
<dbReference type="Gene3D" id="1.20.80.10">
    <property type="match status" value="1"/>
</dbReference>
<dbReference type="PROSITE" id="PS51228">
    <property type="entry name" value="ACB_2"/>
    <property type="match status" value="1"/>
</dbReference>
<sequence>MSDLDTRFEQAQADAKQLPARPDNDTMLKLYSYYKQAAEGDVSGEKPGFFDFVGVAKYEAWEKRKGMPSDEAKQKYIDLVESLKS</sequence>
<protein>
    <submittedName>
        <fullName evidence="4">Acyl-CoA-binding protein</fullName>
    </submittedName>
</protein>
<evidence type="ECO:0000313" key="4">
    <source>
        <dbReference type="EMBL" id="NDY94512.1"/>
    </source>
</evidence>
<dbReference type="PANTHER" id="PTHR23310">
    <property type="entry name" value="ACYL-COA-BINDING PROTEIN, ACBP"/>
    <property type="match status" value="1"/>
</dbReference>
<keyword evidence="1" id="KW-0446">Lipid-binding</keyword>
<evidence type="ECO:0000259" key="3">
    <source>
        <dbReference type="PROSITE" id="PS51228"/>
    </source>
</evidence>
<dbReference type="AlphaFoldDB" id="A0A845UW80"/>
<evidence type="ECO:0000256" key="2">
    <source>
        <dbReference type="SAM" id="MobiDB-lite"/>
    </source>
</evidence>
<accession>A0A845UW80</accession>
<dbReference type="SUPFAM" id="SSF47027">
    <property type="entry name" value="Acyl-CoA binding protein"/>
    <property type="match status" value="1"/>
</dbReference>
<organism evidence="4 5">
    <name type="scientific">Wenzhouxiangella limi</name>
    <dbReference type="NCBI Taxonomy" id="2707351"/>
    <lineage>
        <taxon>Bacteria</taxon>
        <taxon>Pseudomonadati</taxon>
        <taxon>Pseudomonadota</taxon>
        <taxon>Gammaproteobacteria</taxon>
        <taxon>Chromatiales</taxon>
        <taxon>Wenzhouxiangellaceae</taxon>
        <taxon>Wenzhouxiangella</taxon>
    </lineage>
</organism>
<dbReference type="RefSeq" id="WP_164209805.1">
    <property type="nucleotide sequence ID" value="NZ_JAAGSC010000031.1"/>
</dbReference>
<evidence type="ECO:0000256" key="1">
    <source>
        <dbReference type="ARBA" id="ARBA00023121"/>
    </source>
</evidence>
<dbReference type="InterPro" id="IPR035984">
    <property type="entry name" value="Acyl-CoA-binding_sf"/>
</dbReference>
<reference evidence="4 5" key="1">
    <citation type="submission" date="2020-02" db="EMBL/GenBank/DDBJ databases">
        <authorList>
            <person name="Zhang X.-Y."/>
        </authorList>
    </citation>
    <scope>NUCLEOTIDE SEQUENCE [LARGE SCALE GENOMIC DNA]</scope>
    <source>
        <strain evidence="4 5">C33</strain>
    </source>
</reference>
<gene>
    <name evidence="4" type="ORF">G3I74_02040</name>
</gene>
<dbReference type="InterPro" id="IPR000582">
    <property type="entry name" value="Acyl-CoA-binding_protein"/>
</dbReference>
<dbReference type="GO" id="GO:0006631">
    <property type="term" value="P:fatty acid metabolic process"/>
    <property type="evidence" value="ECO:0007669"/>
    <property type="project" value="TreeGrafter"/>
</dbReference>
<dbReference type="EMBL" id="JAAGSC010000031">
    <property type="protein sequence ID" value="NDY94512.1"/>
    <property type="molecule type" value="Genomic_DNA"/>
</dbReference>
<dbReference type="Proteomes" id="UP000484885">
    <property type="component" value="Unassembled WGS sequence"/>
</dbReference>
<keyword evidence="5" id="KW-1185">Reference proteome</keyword>
<feature type="region of interest" description="Disordered" evidence="2">
    <location>
        <begin position="1"/>
        <end position="20"/>
    </location>
</feature>
<dbReference type="PANTHER" id="PTHR23310:SF62">
    <property type="entry name" value="ACYL-COA BINDING PROTEIN 1, ISOFORM A"/>
    <property type="match status" value="1"/>
</dbReference>